<dbReference type="OrthoDB" id="958254at2759"/>
<evidence type="ECO:0000256" key="4">
    <source>
        <dbReference type="ARBA" id="ARBA00022729"/>
    </source>
</evidence>
<gene>
    <name evidence="7" type="ORF">Cgig2_004012</name>
</gene>
<keyword evidence="4 6" id="KW-0732">Signal</keyword>
<evidence type="ECO:0000256" key="5">
    <source>
        <dbReference type="ARBA" id="ARBA00023180"/>
    </source>
</evidence>
<comment type="caution">
    <text evidence="7">The sequence shown here is derived from an EMBL/GenBank/DDBJ whole genome shotgun (WGS) entry which is preliminary data.</text>
</comment>
<organism evidence="7 8">
    <name type="scientific">Carnegiea gigantea</name>
    <dbReference type="NCBI Taxonomy" id="171969"/>
    <lineage>
        <taxon>Eukaryota</taxon>
        <taxon>Viridiplantae</taxon>
        <taxon>Streptophyta</taxon>
        <taxon>Embryophyta</taxon>
        <taxon>Tracheophyta</taxon>
        <taxon>Spermatophyta</taxon>
        <taxon>Magnoliopsida</taxon>
        <taxon>eudicotyledons</taxon>
        <taxon>Gunneridae</taxon>
        <taxon>Pentapetalae</taxon>
        <taxon>Caryophyllales</taxon>
        <taxon>Cactineae</taxon>
        <taxon>Cactaceae</taxon>
        <taxon>Cactoideae</taxon>
        <taxon>Echinocereeae</taxon>
        <taxon>Carnegiea</taxon>
    </lineage>
</organism>
<dbReference type="Proteomes" id="UP001153076">
    <property type="component" value="Unassembled WGS sequence"/>
</dbReference>
<evidence type="ECO:0000256" key="3">
    <source>
        <dbReference type="ARBA" id="ARBA00022525"/>
    </source>
</evidence>
<evidence type="ECO:0000256" key="1">
    <source>
        <dbReference type="ARBA" id="ARBA00004613"/>
    </source>
</evidence>
<comment type="subcellular location">
    <subcellularLocation>
        <location evidence="1">Secreted</location>
    </subcellularLocation>
</comment>
<evidence type="ECO:0000313" key="7">
    <source>
        <dbReference type="EMBL" id="KAJ8439946.1"/>
    </source>
</evidence>
<reference evidence="7" key="1">
    <citation type="submission" date="2022-04" db="EMBL/GenBank/DDBJ databases">
        <title>Carnegiea gigantea Genome sequencing and assembly v2.</title>
        <authorList>
            <person name="Copetti D."/>
            <person name="Sanderson M.J."/>
            <person name="Burquez A."/>
            <person name="Wojciechowski M.F."/>
        </authorList>
    </citation>
    <scope>NUCLEOTIDE SEQUENCE</scope>
    <source>
        <strain evidence="7">SGP5-SGP5p</strain>
        <tissue evidence="7">Aerial part</tissue>
    </source>
</reference>
<keyword evidence="5" id="KW-0325">Glycoprotein</keyword>
<evidence type="ECO:0000313" key="8">
    <source>
        <dbReference type="Proteomes" id="UP001153076"/>
    </source>
</evidence>
<comment type="similarity">
    <text evidence="2">Belongs to the GILT family.</text>
</comment>
<dbReference type="AlphaFoldDB" id="A0A9Q1K9K0"/>
<feature type="signal peptide" evidence="6">
    <location>
        <begin position="1"/>
        <end position="30"/>
    </location>
</feature>
<feature type="chain" id="PRO_5040183779" description="Gamma-interferon-inducible lysosomal thiol reductase" evidence="6">
    <location>
        <begin position="31"/>
        <end position="245"/>
    </location>
</feature>
<proteinExistence type="inferred from homology"/>
<dbReference type="EMBL" id="JAKOGI010000205">
    <property type="protein sequence ID" value="KAJ8439946.1"/>
    <property type="molecule type" value="Genomic_DNA"/>
</dbReference>
<sequence length="245" mass="27410">MASNPESPAKFFTLLSYVTLVASLAHACLGGSGSESAVTDLSLISAEKVKLDLYYETLCPFSAKFIAEQLPRIFDNGLIDIITLRLVPWGNAVVRPNKTFECQHGTYECKLNTIHACAIAFWPNVKEHFRFIHCVENLIYEGNYTHWETCFEALALDPKPILDCYSSGYGSKLELMYAVRTAALQPPHQYVPWVVVDQKPLYEDYDNFIHCVCKAYKGTLPGACNHLGIESAPNKADHIHPHPVC</sequence>
<dbReference type="PANTHER" id="PTHR13234:SF8">
    <property type="entry name" value="GAMMA-INTERFERON-INDUCIBLE LYSOSOMAL THIOL REDUCTASE"/>
    <property type="match status" value="1"/>
</dbReference>
<evidence type="ECO:0008006" key="9">
    <source>
        <dbReference type="Google" id="ProtNLM"/>
    </source>
</evidence>
<keyword evidence="8" id="KW-1185">Reference proteome</keyword>
<dbReference type="PANTHER" id="PTHR13234">
    <property type="entry name" value="GAMMA-INTERFERON INDUCIBLE LYSOSOMAL THIOL REDUCTASE GILT"/>
    <property type="match status" value="1"/>
</dbReference>
<evidence type="ECO:0000256" key="6">
    <source>
        <dbReference type="SAM" id="SignalP"/>
    </source>
</evidence>
<accession>A0A9Q1K9K0</accession>
<dbReference type="GO" id="GO:0016671">
    <property type="term" value="F:oxidoreductase activity, acting on a sulfur group of donors, disulfide as acceptor"/>
    <property type="evidence" value="ECO:0007669"/>
    <property type="project" value="InterPro"/>
</dbReference>
<evidence type="ECO:0000256" key="2">
    <source>
        <dbReference type="ARBA" id="ARBA00005679"/>
    </source>
</evidence>
<dbReference type="GO" id="GO:0005576">
    <property type="term" value="C:extracellular region"/>
    <property type="evidence" value="ECO:0007669"/>
    <property type="project" value="UniProtKB-SubCell"/>
</dbReference>
<dbReference type="Pfam" id="PF03227">
    <property type="entry name" value="GILT"/>
    <property type="match status" value="1"/>
</dbReference>
<keyword evidence="3" id="KW-0964">Secreted</keyword>
<protein>
    <recommendedName>
        <fullName evidence="9">Gamma-interferon-inducible lysosomal thiol reductase</fullName>
    </recommendedName>
</protein>
<dbReference type="InterPro" id="IPR004911">
    <property type="entry name" value="Interferon-induced_GILT"/>
</dbReference>
<name>A0A9Q1K9K0_9CARY</name>